<keyword evidence="2" id="KW-0328">Glycosyltransferase</keyword>
<reference evidence="2" key="1">
    <citation type="submission" date="2022-06" db="EMBL/GenBank/DDBJ databases">
        <title>Draft genome sequence of Streptomyces sp. RB6PN25 isolated from peat swamp forest in Thailand.</title>
        <authorList>
            <person name="Duangmal K."/>
            <person name="Klaysubun C."/>
        </authorList>
    </citation>
    <scope>NUCLEOTIDE SEQUENCE</scope>
    <source>
        <strain evidence="2">RB6PN25</strain>
    </source>
</reference>
<name>A0ABT1PPU3_9ACTN</name>
<dbReference type="RefSeq" id="WP_255918564.1">
    <property type="nucleotide sequence ID" value="NZ_JANFNG010000002.1"/>
</dbReference>
<dbReference type="InterPro" id="IPR001173">
    <property type="entry name" value="Glyco_trans_2-like"/>
</dbReference>
<dbReference type="PANTHER" id="PTHR22916:SF3">
    <property type="entry name" value="UDP-GLCNAC:BETAGAL BETA-1,3-N-ACETYLGLUCOSAMINYLTRANSFERASE-LIKE PROTEIN 1"/>
    <property type="match status" value="1"/>
</dbReference>
<comment type="caution">
    <text evidence="2">The sequence shown here is derived from an EMBL/GenBank/DDBJ whole genome shotgun (WGS) entry which is preliminary data.</text>
</comment>
<accession>A0ABT1PPU3</accession>
<dbReference type="GO" id="GO:0016757">
    <property type="term" value="F:glycosyltransferase activity"/>
    <property type="evidence" value="ECO:0007669"/>
    <property type="project" value="UniProtKB-KW"/>
</dbReference>
<dbReference type="SUPFAM" id="SSF53448">
    <property type="entry name" value="Nucleotide-diphospho-sugar transferases"/>
    <property type="match status" value="1"/>
</dbReference>
<evidence type="ECO:0000259" key="1">
    <source>
        <dbReference type="Pfam" id="PF00535"/>
    </source>
</evidence>
<keyword evidence="2" id="KW-0808">Transferase</keyword>
<proteinExistence type="predicted"/>
<dbReference type="EC" id="2.4.-.-" evidence="2"/>
<sequence>MKPRPPRVRLAVPTTGHRLPYLQQCLESISRQDESIEIVMVAPAAAAPGLRALAENYSCQFMVEHDHGISNAINQAWEDARTDYVAWLGDDDLLADGSISAAVEELDRSPAAVMVYGRVRVIDAQGDHVYTMRPGKFAASLMRYGPNLVWQPGSLYRRSAVQEAGMLDSSLRYAMDFDLHLRLRQKGALIYLPQLLASFRYHPTSLTADNPEPTREPRLVVRRYLGPVARSWEGCWWPVVKNAGRAWGAIQMRTGQRCDR</sequence>
<protein>
    <submittedName>
        <fullName evidence="2">Glycosyltransferase</fullName>
        <ecNumber evidence="2">2.4.-.-</ecNumber>
    </submittedName>
</protein>
<evidence type="ECO:0000313" key="3">
    <source>
        <dbReference type="Proteomes" id="UP001057702"/>
    </source>
</evidence>
<evidence type="ECO:0000313" key="2">
    <source>
        <dbReference type="EMBL" id="MCQ4079691.1"/>
    </source>
</evidence>
<feature type="domain" description="Glycosyltransferase 2-like" evidence="1">
    <location>
        <begin position="17"/>
        <end position="163"/>
    </location>
</feature>
<dbReference type="Proteomes" id="UP001057702">
    <property type="component" value="Unassembled WGS sequence"/>
</dbReference>
<dbReference type="EMBL" id="JANFNG010000002">
    <property type="protein sequence ID" value="MCQ4079691.1"/>
    <property type="molecule type" value="Genomic_DNA"/>
</dbReference>
<dbReference type="Pfam" id="PF00535">
    <property type="entry name" value="Glycos_transf_2"/>
    <property type="match status" value="1"/>
</dbReference>
<dbReference type="Gene3D" id="3.90.550.10">
    <property type="entry name" value="Spore Coat Polysaccharide Biosynthesis Protein SpsA, Chain A"/>
    <property type="match status" value="1"/>
</dbReference>
<gene>
    <name evidence="2" type="ORF">NGB36_03525</name>
</gene>
<keyword evidence="3" id="KW-1185">Reference proteome</keyword>
<dbReference type="PANTHER" id="PTHR22916">
    <property type="entry name" value="GLYCOSYLTRANSFERASE"/>
    <property type="match status" value="1"/>
</dbReference>
<dbReference type="InterPro" id="IPR029044">
    <property type="entry name" value="Nucleotide-diphossugar_trans"/>
</dbReference>
<organism evidence="2 3">
    <name type="scientific">Streptomyces humicola</name>
    <dbReference type="NCBI Taxonomy" id="2953240"/>
    <lineage>
        <taxon>Bacteria</taxon>
        <taxon>Bacillati</taxon>
        <taxon>Actinomycetota</taxon>
        <taxon>Actinomycetes</taxon>
        <taxon>Kitasatosporales</taxon>
        <taxon>Streptomycetaceae</taxon>
        <taxon>Streptomyces</taxon>
    </lineage>
</organism>